<dbReference type="SUPFAM" id="SSF51735">
    <property type="entry name" value="NAD(P)-binding Rossmann-fold domains"/>
    <property type="match status" value="1"/>
</dbReference>
<protein>
    <submittedName>
        <fullName evidence="2">Phosphoglycerate dehydrogenase-like enzyme</fullName>
    </submittedName>
</protein>
<keyword evidence="3" id="KW-1185">Reference proteome</keyword>
<gene>
    <name evidence="2" type="ORF">J2S00_003666</name>
</gene>
<evidence type="ECO:0000313" key="3">
    <source>
        <dbReference type="Proteomes" id="UP001232445"/>
    </source>
</evidence>
<evidence type="ECO:0000259" key="1">
    <source>
        <dbReference type="Pfam" id="PF02826"/>
    </source>
</evidence>
<evidence type="ECO:0000313" key="2">
    <source>
        <dbReference type="EMBL" id="MDQ0340826.1"/>
    </source>
</evidence>
<dbReference type="Proteomes" id="UP001232445">
    <property type="component" value="Unassembled WGS sequence"/>
</dbReference>
<organism evidence="2 3">
    <name type="scientific">Caldalkalibacillus uzonensis</name>
    <dbReference type="NCBI Taxonomy" id="353224"/>
    <lineage>
        <taxon>Bacteria</taxon>
        <taxon>Bacillati</taxon>
        <taxon>Bacillota</taxon>
        <taxon>Bacilli</taxon>
        <taxon>Bacillales</taxon>
        <taxon>Bacillaceae</taxon>
        <taxon>Caldalkalibacillus</taxon>
    </lineage>
</organism>
<proteinExistence type="predicted"/>
<feature type="domain" description="D-isomer specific 2-hydroxyacid dehydrogenase NAD-binding" evidence="1">
    <location>
        <begin position="2"/>
        <end position="58"/>
    </location>
</feature>
<dbReference type="InterPro" id="IPR036291">
    <property type="entry name" value="NAD(P)-bd_dom_sf"/>
</dbReference>
<dbReference type="InterPro" id="IPR006140">
    <property type="entry name" value="D-isomer_DH_NAD-bd"/>
</dbReference>
<sequence>MSAETKGLINKDALSQMKIHSDINKCGQRRGGIVVEEDLYYALTSGQILGAALDVNDNPKQKGLFP</sequence>
<dbReference type="EMBL" id="JAUSUQ010000020">
    <property type="protein sequence ID" value="MDQ0340826.1"/>
    <property type="molecule type" value="Genomic_DNA"/>
</dbReference>
<reference evidence="2 3" key="1">
    <citation type="submission" date="2023-07" db="EMBL/GenBank/DDBJ databases">
        <title>Genomic Encyclopedia of Type Strains, Phase IV (KMG-IV): sequencing the most valuable type-strain genomes for metagenomic binning, comparative biology and taxonomic classification.</title>
        <authorList>
            <person name="Goeker M."/>
        </authorList>
    </citation>
    <scope>NUCLEOTIDE SEQUENCE [LARGE SCALE GENOMIC DNA]</scope>
    <source>
        <strain evidence="2 3">DSM 17740</strain>
    </source>
</reference>
<dbReference type="Gene3D" id="3.40.50.720">
    <property type="entry name" value="NAD(P)-binding Rossmann-like Domain"/>
    <property type="match status" value="1"/>
</dbReference>
<dbReference type="RefSeq" id="WP_307343136.1">
    <property type="nucleotide sequence ID" value="NZ_JAUSUQ010000020.1"/>
</dbReference>
<name>A0ABU0CWN6_9BACI</name>
<accession>A0ABU0CWN6</accession>
<dbReference type="Pfam" id="PF02826">
    <property type="entry name" value="2-Hacid_dh_C"/>
    <property type="match status" value="1"/>
</dbReference>
<comment type="caution">
    <text evidence="2">The sequence shown here is derived from an EMBL/GenBank/DDBJ whole genome shotgun (WGS) entry which is preliminary data.</text>
</comment>